<sequence length="578" mass="65965">MERDLELQEDGELVQRAQAGDREAFGELIRRHRRQIYGYARRLTQEPFLAEDIVQDALVRAFLHLGTLVDVARFLPWLHRIVRNQAYTRLRSNPLMKEKPLSSLQRSEEEGGSDGADWSNLDHILQRLSASYTKQASDAANPEEHVMRRQLLDMISSMLSCLNRRERQIFESHFFDHLSPQEIAKLFSLSSSNVYQIISRSRKKVANQRVRVIIDHYIADRKDWGVMMTKQLPKSTDNHDNACGTWTSAAWALYRMLGYTEQKLSLAQVMGYTGHAFRITICQEDVHIAGPTMFPFRELLTRGLNNLGWSARIVETQDKREVIGENTNLLDPSVLTSAAKEKRPMQEDLPAALDLIHYAVDKGTPVLTWDLSIPEFGIIYGYDDERRTLYTMEVMKDGELPYDHLGRGTLEELFVLALDERKELDPRAMLRGALEMALQHYRGEEAPLDRAERGLRAYDAWIGAFRGGKIEPNGNAYNAAVVHDARYYAAEFLSGISAEWQGSGEEDTQLRKLSAEAAKAYRQIAEQLHELAKLFPFPAGDDPNLRENGERAVQVLRTVKTLEERAVSLLEQMYAALA</sequence>
<feature type="domain" description="RNA polymerase sigma factor 70 region 4 type 2" evidence="9">
    <location>
        <begin position="153"/>
        <end position="204"/>
    </location>
</feature>
<dbReference type="InterPro" id="IPR000838">
    <property type="entry name" value="RNA_pol_sigma70_ECF_CS"/>
</dbReference>
<dbReference type="GO" id="GO:0006352">
    <property type="term" value="P:DNA-templated transcription initiation"/>
    <property type="evidence" value="ECO:0007669"/>
    <property type="project" value="InterPro"/>
</dbReference>
<dbReference type="InterPro" id="IPR007627">
    <property type="entry name" value="RNA_pol_sigma70_r2"/>
</dbReference>
<dbReference type="PANTHER" id="PTHR43133:SF8">
    <property type="entry name" value="RNA POLYMERASE SIGMA FACTOR HI_1459-RELATED"/>
    <property type="match status" value="1"/>
</dbReference>
<evidence type="ECO:0000256" key="6">
    <source>
        <dbReference type="RuleBase" id="RU000716"/>
    </source>
</evidence>
<dbReference type="EMBL" id="QXQA01000008">
    <property type="protein sequence ID" value="RIX52134.1"/>
    <property type="molecule type" value="Genomic_DNA"/>
</dbReference>
<dbReference type="NCBIfam" id="TIGR02937">
    <property type="entry name" value="sigma70-ECF"/>
    <property type="match status" value="1"/>
</dbReference>
<feature type="domain" description="RNA polymerase sigma-70 region 2" evidence="8">
    <location>
        <begin position="28"/>
        <end position="93"/>
    </location>
</feature>
<comment type="caution">
    <text evidence="10">The sequence shown here is derived from an EMBL/GenBank/DDBJ whole genome shotgun (WGS) entry which is preliminary data.</text>
</comment>
<evidence type="ECO:0000256" key="5">
    <source>
        <dbReference type="ARBA" id="ARBA00023163"/>
    </source>
</evidence>
<dbReference type="PANTHER" id="PTHR43133">
    <property type="entry name" value="RNA POLYMERASE ECF-TYPE SIGMA FACTO"/>
    <property type="match status" value="1"/>
</dbReference>
<dbReference type="AlphaFoldDB" id="A0A3A1UV35"/>
<dbReference type="GO" id="GO:0003677">
    <property type="term" value="F:DNA binding"/>
    <property type="evidence" value="ECO:0007669"/>
    <property type="project" value="UniProtKB-KW"/>
</dbReference>
<accession>A0A3A1UV35</accession>
<dbReference type="InterPro" id="IPR013249">
    <property type="entry name" value="RNA_pol_sigma70_r4_t2"/>
</dbReference>
<dbReference type="SUPFAM" id="SSF88946">
    <property type="entry name" value="Sigma2 domain of RNA polymerase sigma factors"/>
    <property type="match status" value="1"/>
</dbReference>
<dbReference type="Proteomes" id="UP000266482">
    <property type="component" value="Unassembled WGS sequence"/>
</dbReference>
<keyword evidence="11" id="KW-1185">Reference proteome</keyword>
<keyword evidence="4 6" id="KW-0238">DNA-binding</keyword>
<keyword evidence="5 6" id="KW-0804">Transcription</keyword>
<dbReference type="Pfam" id="PF04542">
    <property type="entry name" value="Sigma70_r2"/>
    <property type="match status" value="1"/>
</dbReference>
<reference evidence="10 11" key="1">
    <citation type="submission" date="2018-09" db="EMBL/GenBank/DDBJ databases">
        <title>Paenibacillus aracenensis nov. sp. isolated from a cave in southern Spain.</title>
        <authorList>
            <person name="Jurado V."/>
            <person name="Gutierrez-Patricio S."/>
            <person name="Gonzalez-Pimentel J.L."/>
            <person name="Miller A.Z."/>
            <person name="Laiz L."/>
            <person name="Saiz-Jimenez C."/>
        </authorList>
    </citation>
    <scope>NUCLEOTIDE SEQUENCE [LARGE SCALE GENOMIC DNA]</scope>
    <source>
        <strain evidence="10 11">DSM 22867</strain>
    </source>
</reference>
<dbReference type="InterPro" id="IPR039425">
    <property type="entry name" value="RNA_pol_sigma-70-like"/>
</dbReference>
<dbReference type="InterPro" id="IPR013325">
    <property type="entry name" value="RNA_pol_sigma_r2"/>
</dbReference>
<evidence type="ECO:0000313" key="10">
    <source>
        <dbReference type="EMBL" id="RIX52134.1"/>
    </source>
</evidence>
<organism evidence="10 11">
    <name type="scientific">Paenibacillus nanensis</name>
    <dbReference type="NCBI Taxonomy" id="393251"/>
    <lineage>
        <taxon>Bacteria</taxon>
        <taxon>Bacillati</taxon>
        <taxon>Bacillota</taxon>
        <taxon>Bacilli</taxon>
        <taxon>Bacillales</taxon>
        <taxon>Paenibacillaceae</taxon>
        <taxon>Paenibacillus</taxon>
    </lineage>
</organism>
<keyword evidence="3 6" id="KW-0731">Sigma factor</keyword>
<feature type="region of interest" description="Disordered" evidence="7">
    <location>
        <begin position="98"/>
        <end position="118"/>
    </location>
</feature>
<dbReference type="InterPro" id="IPR014284">
    <property type="entry name" value="RNA_pol_sigma-70_dom"/>
</dbReference>
<dbReference type="PROSITE" id="PS01063">
    <property type="entry name" value="SIGMA70_ECF"/>
    <property type="match status" value="1"/>
</dbReference>
<name>A0A3A1UV35_9BACL</name>
<evidence type="ECO:0000256" key="4">
    <source>
        <dbReference type="ARBA" id="ARBA00023125"/>
    </source>
</evidence>
<proteinExistence type="inferred from homology"/>
<evidence type="ECO:0000313" key="11">
    <source>
        <dbReference type="Proteomes" id="UP000266482"/>
    </source>
</evidence>
<gene>
    <name evidence="10" type="ORF">D3P08_14270</name>
</gene>
<comment type="similarity">
    <text evidence="1 6">Belongs to the sigma-70 factor family. ECF subfamily.</text>
</comment>
<dbReference type="SUPFAM" id="SSF88659">
    <property type="entry name" value="Sigma3 and sigma4 domains of RNA polymerase sigma factors"/>
    <property type="match status" value="1"/>
</dbReference>
<dbReference type="CDD" id="cd06171">
    <property type="entry name" value="Sigma70_r4"/>
    <property type="match status" value="1"/>
</dbReference>
<evidence type="ECO:0000259" key="8">
    <source>
        <dbReference type="Pfam" id="PF04542"/>
    </source>
</evidence>
<dbReference type="OrthoDB" id="2960956at2"/>
<evidence type="ECO:0000256" key="3">
    <source>
        <dbReference type="ARBA" id="ARBA00023082"/>
    </source>
</evidence>
<dbReference type="GO" id="GO:0006950">
    <property type="term" value="P:response to stress"/>
    <property type="evidence" value="ECO:0007669"/>
    <property type="project" value="UniProtKB-ARBA"/>
</dbReference>
<keyword evidence="2 6" id="KW-0805">Transcription regulation</keyword>
<dbReference type="GO" id="GO:0016987">
    <property type="term" value="F:sigma factor activity"/>
    <property type="evidence" value="ECO:0007669"/>
    <property type="project" value="UniProtKB-KW"/>
</dbReference>
<evidence type="ECO:0000256" key="1">
    <source>
        <dbReference type="ARBA" id="ARBA00010641"/>
    </source>
</evidence>
<evidence type="ECO:0000256" key="2">
    <source>
        <dbReference type="ARBA" id="ARBA00023015"/>
    </source>
</evidence>
<evidence type="ECO:0000259" key="9">
    <source>
        <dbReference type="Pfam" id="PF08281"/>
    </source>
</evidence>
<protein>
    <recommendedName>
        <fullName evidence="6">RNA polymerase sigma factor</fullName>
    </recommendedName>
</protein>
<dbReference type="Pfam" id="PF08281">
    <property type="entry name" value="Sigma70_r4_2"/>
    <property type="match status" value="1"/>
</dbReference>
<dbReference type="Gene3D" id="1.10.1740.10">
    <property type="match status" value="1"/>
</dbReference>
<evidence type="ECO:0000256" key="7">
    <source>
        <dbReference type="SAM" id="MobiDB-lite"/>
    </source>
</evidence>
<dbReference type="Gene3D" id="1.20.140.160">
    <property type="match status" value="1"/>
</dbReference>
<dbReference type="InterPro" id="IPR013324">
    <property type="entry name" value="RNA_pol_sigma_r3/r4-like"/>
</dbReference>